<dbReference type="PANTHER" id="PTHR22770">
    <property type="entry name" value="UBIQUITIN CONJUGATING ENZYME 7 INTERACTING PROTEIN-RELATED"/>
    <property type="match status" value="1"/>
</dbReference>
<evidence type="ECO:0000313" key="10">
    <source>
        <dbReference type="EMBL" id="KAF5331221.1"/>
    </source>
</evidence>
<dbReference type="InterPro" id="IPR044066">
    <property type="entry name" value="TRIAD_supradom"/>
</dbReference>
<keyword evidence="4" id="KW-0677">Repeat</keyword>
<keyword evidence="3" id="KW-0479">Metal-binding</keyword>
<keyword evidence="6" id="KW-0833">Ubl conjugation pathway</keyword>
<keyword evidence="7" id="KW-0862">Zinc</keyword>
<protein>
    <recommendedName>
        <fullName evidence="9">RING-type domain-containing protein</fullName>
    </recommendedName>
</protein>
<dbReference type="Pfam" id="PF26200">
    <property type="entry name" value="Rcat_RNF216"/>
    <property type="match status" value="1"/>
</dbReference>
<dbReference type="InterPro" id="IPR051628">
    <property type="entry name" value="LUBAC_E3_Ligases"/>
</dbReference>
<organism evidence="10 11">
    <name type="scientific">Ephemerocybe angulata</name>
    <dbReference type="NCBI Taxonomy" id="980116"/>
    <lineage>
        <taxon>Eukaryota</taxon>
        <taxon>Fungi</taxon>
        <taxon>Dikarya</taxon>
        <taxon>Basidiomycota</taxon>
        <taxon>Agaricomycotina</taxon>
        <taxon>Agaricomycetes</taxon>
        <taxon>Agaricomycetidae</taxon>
        <taxon>Agaricales</taxon>
        <taxon>Agaricineae</taxon>
        <taxon>Psathyrellaceae</taxon>
        <taxon>Ephemerocybe</taxon>
    </lineage>
</organism>
<feature type="domain" description="RING-type" evidence="9">
    <location>
        <begin position="1"/>
        <end position="200"/>
    </location>
</feature>
<dbReference type="SUPFAM" id="SSF57850">
    <property type="entry name" value="RING/U-box"/>
    <property type="match status" value="1"/>
</dbReference>
<feature type="region of interest" description="Disordered" evidence="8">
    <location>
        <begin position="218"/>
        <end position="378"/>
    </location>
</feature>
<dbReference type="PROSITE" id="PS51873">
    <property type="entry name" value="TRIAD"/>
    <property type="match status" value="1"/>
</dbReference>
<evidence type="ECO:0000259" key="9">
    <source>
        <dbReference type="PROSITE" id="PS51873"/>
    </source>
</evidence>
<sequence>MGAGLVCPDIISTDDRLNEEKYASEPLQQHDSPDWLCACSRTRSELEELLAKFQQIYDALVKKEESLADATARLERCPFCKFACIPVKGVYADLFYRCGNASGGCGLVSCRACKEHNHWPKSCEENQTPDKGKAKWTVEGARRRNLMRTCPTCGAAFPKEGQCNIMTCPKCEANMCFLCREGVTLDHFRDNKCAGAHRVLRSQANRCPLYTATSIEELRGSGSPLTPAEPTSPLLAQPKRPRKIAQQPPNPDLPLPQRKSSDAPRELRSTKHRVEIAQLPSPDLPAPRREDSDTPRQLRSSKRLAQTEEGKMDAKSPVLPIEEKGQSEKAKMLESTTKDETLEGRAENKEQGSEGEMMVVTPGPKDNEERHHTPPSVEQLREDLEWAKRELKRARDREYYGKKRLASGKDGWTMERYEGVVKETKRYAAAVAERKAAYLKASQKSKV</sequence>
<feature type="compositionally biased region" description="Basic and acidic residues" evidence="8">
    <location>
        <begin position="321"/>
        <end position="352"/>
    </location>
</feature>
<keyword evidence="11" id="KW-1185">Reference proteome</keyword>
<comment type="caution">
    <text evidence="10">The sequence shown here is derived from an EMBL/GenBank/DDBJ whole genome shotgun (WGS) entry which is preliminary data.</text>
</comment>
<feature type="compositionally biased region" description="Basic and acidic residues" evidence="8">
    <location>
        <begin position="286"/>
        <end position="296"/>
    </location>
</feature>
<evidence type="ECO:0000256" key="4">
    <source>
        <dbReference type="ARBA" id="ARBA00022737"/>
    </source>
</evidence>
<evidence type="ECO:0000256" key="7">
    <source>
        <dbReference type="ARBA" id="ARBA00022833"/>
    </source>
</evidence>
<dbReference type="Gene3D" id="1.20.120.1750">
    <property type="match status" value="1"/>
</dbReference>
<evidence type="ECO:0000256" key="5">
    <source>
        <dbReference type="ARBA" id="ARBA00022771"/>
    </source>
</evidence>
<dbReference type="Proteomes" id="UP000541558">
    <property type="component" value="Unassembled WGS sequence"/>
</dbReference>
<dbReference type="PANTHER" id="PTHR22770:SF47">
    <property type="entry name" value="E3 UBIQUITIN-PROTEIN LIGASE RNF216"/>
    <property type="match status" value="1"/>
</dbReference>
<keyword evidence="2" id="KW-0808">Transferase</keyword>
<evidence type="ECO:0000313" key="11">
    <source>
        <dbReference type="Proteomes" id="UP000541558"/>
    </source>
</evidence>
<reference evidence="10 11" key="1">
    <citation type="journal article" date="2020" name="ISME J.">
        <title>Uncovering the hidden diversity of litter-decomposition mechanisms in mushroom-forming fungi.</title>
        <authorList>
            <person name="Floudas D."/>
            <person name="Bentzer J."/>
            <person name="Ahren D."/>
            <person name="Johansson T."/>
            <person name="Persson P."/>
            <person name="Tunlid A."/>
        </authorList>
    </citation>
    <scope>NUCLEOTIDE SEQUENCE [LARGE SCALE GENOMIC DNA]</scope>
    <source>
        <strain evidence="10 11">CBS 175.51</strain>
    </source>
</reference>
<evidence type="ECO:0000256" key="2">
    <source>
        <dbReference type="ARBA" id="ARBA00022679"/>
    </source>
</evidence>
<accession>A0A8H5BXS0</accession>
<evidence type="ECO:0000256" key="6">
    <source>
        <dbReference type="ARBA" id="ARBA00022786"/>
    </source>
</evidence>
<comment type="pathway">
    <text evidence="1">Protein modification; protein ubiquitination.</text>
</comment>
<dbReference type="OrthoDB" id="10009520at2759"/>
<feature type="compositionally biased region" description="Basic and acidic residues" evidence="8">
    <location>
        <begin position="259"/>
        <end position="275"/>
    </location>
</feature>
<keyword evidence="5" id="KW-0863">Zinc-finger</keyword>
<dbReference type="GO" id="GO:0008270">
    <property type="term" value="F:zinc ion binding"/>
    <property type="evidence" value="ECO:0007669"/>
    <property type="project" value="UniProtKB-KW"/>
</dbReference>
<evidence type="ECO:0000256" key="8">
    <source>
        <dbReference type="SAM" id="MobiDB-lite"/>
    </source>
</evidence>
<feature type="compositionally biased region" description="Basic and acidic residues" evidence="8">
    <location>
        <begin position="305"/>
        <end position="314"/>
    </location>
</feature>
<proteinExistence type="predicted"/>
<dbReference type="GO" id="GO:0016740">
    <property type="term" value="F:transferase activity"/>
    <property type="evidence" value="ECO:0007669"/>
    <property type="project" value="UniProtKB-KW"/>
</dbReference>
<evidence type="ECO:0000256" key="1">
    <source>
        <dbReference type="ARBA" id="ARBA00004906"/>
    </source>
</evidence>
<gene>
    <name evidence="10" type="ORF">D9611_013087</name>
</gene>
<evidence type="ECO:0000256" key="3">
    <source>
        <dbReference type="ARBA" id="ARBA00022723"/>
    </source>
</evidence>
<dbReference type="AlphaFoldDB" id="A0A8H5BXS0"/>
<name>A0A8H5BXS0_9AGAR</name>
<dbReference type="EMBL" id="JAACJK010000115">
    <property type="protein sequence ID" value="KAF5331221.1"/>
    <property type="molecule type" value="Genomic_DNA"/>
</dbReference>